<accession>A0A699XEQ3</accession>
<dbReference type="EMBL" id="BKCJ011854701">
    <property type="protein sequence ID" value="GFD58582.1"/>
    <property type="molecule type" value="Genomic_DNA"/>
</dbReference>
<reference evidence="1" key="1">
    <citation type="journal article" date="2019" name="Sci. Rep.">
        <title>Draft genome of Tanacetum cinerariifolium, the natural source of mosquito coil.</title>
        <authorList>
            <person name="Yamashiro T."/>
            <person name="Shiraishi A."/>
            <person name="Satake H."/>
            <person name="Nakayama K."/>
        </authorList>
    </citation>
    <scope>NUCLEOTIDE SEQUENCE</scope>
</reference>
<name>A0A699XEQ3_TANCI</name>
<evidence type="ECO:0000313" key="1">
    <source>
        <dbReference type="EMBL" id="GFD58582.1"/>
    </source>
</evidence>
<organism evidence="1">
    <name type="scientific">Tanacetum cinerariifolium</name>
    <name type="common">Dalmatian daisy</name>
    <name type="synonym">Chrysanthemum cinerariifolium</name>
    <dbReference type="NCBI Taxonomy" id="118510"/>
    <lineage>
        <taxon>Eukaryota</taxon>
        <taxon>Viridiplantae</taxon>
        <taxon>Streptophyta</taxon>
        <taxon>Embryophyta</taxon>
        <taxon>Tracheophyta</taxon>
        <taxon>Spermatophyta</taxon>
        <taxon>Magnoliopsida</taxon>
        <taxon>eudicotyledons</taxon>
        <taxon>Gunneridae</taxon>
        <taxon>Pentapetalae</taxon>
        <taxon>asterids</taxon>
        <taxon>campanulids</taxon>
        <taxon>Asterales</taxon>
        <taxon>Asteraceae</taxon>
        <taxon>Asteroideae</taxon>
        <taxon>Anthemideae</taxon>
        <taxon>Anthemidinae</taxon>
        <taxon>Tanacetum</taxon>
    </lineage>
</organism>
<dbReference type="AlphaFoldDB" id="A0A699XEQ3"/>
<proteinExistence type="predicted"/>
<feature type="non-terminal residue" evidence="1">
    <location>
        <position position="84"/>
    </location>
</feature>
<gene>
    <name evidence="1" type="ORF">Tci_930551</name>
</gene>
<protein>
    <submittedName>
        <fullName evidence="1">Uncharacterized protein</fullName>
    </submittedName>
</protein>
<feature type="non-terminal residue" evidence="1">
    <location>
        <position position="1"/>
    </location>
</feature>
<sequence length="84" mass="8673">QDKAVVLIDDTVAVAVHVANVAGPHRAGRHKRRLGASVYFLHGLVEAGCAVAEVRVDGPALADDVGSIAAPDGFHAFGVNHRIA</sequence>
<comment type="caution">
    <text evidence="1">The sequence shown here is derived from an EMBL/GenBank/DDBJ whole genome shotgun (WGS) entry which is preliminary data.</text>
</comment>